<organism evidence="1 2">
    <name type="scientific">candidate division Kazan bacterium RIFCSPLOWO2_01_FULL_45_19</name>
    <dbReference type="NCBI Taxonomy" id="1798538"/>
    <lineage>
        <taxon>Bacteria</taxon>
        <taxon>Bacteria division Kazan-3B-28</taxon>
    </lineage>
</organism>
<dbReference type="Proteomes" id="UP000178085">
    <property type="component" value="Unassembled WGS sequence"/>
</dbReference>
<dbReference type="PANTHER" id="PTHR28055:SF1">
    <property type="entry name" value="ALTERED INHERITANCE OF MITOCHONDRIA PROTEIN 41, MITOCHONDRIAL"/>
    <property type="match status" value="1"/>
</dbReference>
<evidence type="ECO:0000313" key="1">
    <source>
        <dbReference type="EMBL" id="OGB73795.1"/>
    </source>
</evidence>
<evidence type="ECO:0008006" key="3">
    <source>
        <dbReference type="Google" id="ProtNLM"/>
    </source>
</evidence>
<accession>A0A1F4NQP1</accession>
<dbReference type="Gene3D" id="1.10.10.410">
    <property type="match status" value="1"/>
</dbReference>
<name>A0A1F4NQP1_UNCK3</name>
<dbReference type="InterPro" id="IPR042184">
    <property type="entry name" value="YqeY/Aim41_N"/>
</dbReference>
<comment type="caution">
    <text evidence="1">The sequence shown here is derived from an EMBL/GenBank/DDBJ whole genome shotgun (WGS) entry which is preliminary data.</text>
</comment>
<gene>
    <name evidence="1" type="ORF">A3K51_03135</name>
</gene>
<dbReference type="Gene3D" id="1.10.1510.10">
    <property type="entry name" value="Uncharacterised protein YqeY/AIM41 PF09424, N-terminal domain"/>
    <property type="match status" value="1"/>
</dbReference>
<proteinExistence type="predicted"/>
<dbReference type="Pfam" id="PF09424">
    <property type="entry name" value="YqeY"/>
    <property type="match status" value="1"/>
</dbReference>
<dbReference type="EMBL" id="METD01000001">
    <property type="protein sequence ID" value="OGB73795.1"/>
    <property type="molecule type" value="Genomic_DNA"/>
</dbReference>
<dbReference type="InterPro" id="IPR019004">
    <property type="entry name" value="YqeY/Aim41"/>
</dbReference>
<protein>
    <recommendedName>
        <fullName evidence="3">Glutamyl-tRNA amidotransferase</fullName>
    </recommendedName>
</protein>
<evidence type="ECO:0000313" key="2">
    <source>
        <dbReference type="Proteomes" id="UP000178085"/>
    </source>
</evidence>
<dbReference type="InterPro" id="IPR003789">
    <property type="entry name" value="Asn/Gln_tRNA_amidoTrase-B-like"/>
</dbReference>
<dbReference type="InterPro" id="IPR023168">
    <property type="entry name" value="GatB_Yqey_C_2"/>
</dbReference>
<reference evidence="1 2" key="1">
    <citation type="journal article" date="2016" name="Nat. Commun.">
        <title>Thousands of microbial genomes shed light on interconnected biogeochemical processes in an aquifer system.</title>
        <authorList>
            <person name="Anantharaman K."/>
            <person name="Brown C.T."/>
            <person name="Hug L.A."/>
            <person name="Sharon I."/>
            <person name="Castelle C.J."/>
            <person name="Probst A.J."/>
            <person name="Thomas B.C."/>
            <person name="Singh A."/>
            <person name="Wilkins M.J."/>
            <person name="Karaoz U."/>
            <person name="Brodie E.L."/>
            <person name="Williams K.H."/>
            <person name="Hubbard S.S."/>
            <person name="Banfield J.F."/>
        </authorList>
    </citation>
    <scope>NUCLEOTIDE SEQUENCE [LARGE SCALE GENOMIC DNA]</scope>
</reference>
<sequence length="149" mass="16536">MGLKEQIAGELIVALKAHEEAKVSTLRMLTAAFNNMEIEKRGAGVTQLEYKDYQAVVKREAKKRQESIELYKAAGRTELQQKEEAELELLSKYLPAEMSEAEVKTIVDAVVMEKGIENMGLLIGEVMKRTGGQADGGVVAKLVRERVSR</sequence>
<dbReference type="AlphaFoldDB" id="A0A1F4NQP1"/>
<dbReference type="GO" id="GO:0016884">
    <property type="term" value="F:carbon-nitrogen ligase activity, with glutamine as amido-N-donor"/>
    <property type="evidence" value="ECO:0007669"/>
    <property type="project" value="InterPro"/>
</dbReference>
<dbReference type="PANTHER" id="PTHR28055">
    <property type="entry name" value="ALTERED INHERITANCE OF MITOCHONDRIA PROTEIN 41, MITOCHONDRIAL"/>
    <property type="match status" value="1"/>
</dbReference>
<dbReference type="SUPFAM" id="SSF89095">
    <property type="entry name" value="GatB/YqeY motif"/>
    <property type="match status" value="1"/>
</dbReference>